<dbReference type="OrthoDB" id="5890574at2"/>
<sequence length="61" mass="7004">MTGKTITEFQRIANAKGWKFEDIAKRWGKSERQISRIAKAGEQRDLDAVNGLPNKDSEQKR</sequence>
<proteinExistence type="predicted"/>
<name>A0A240EI97_9VIBR</name>
<dbReference type="AlphaFoldDB" id="A0A240EI97"/>
<accession>A0A240EI97</accession>
<dbReference type="RefSeq" id="WP_096993125.1">
    <property type="nucleotide sequence ID" value="NZ_JBHSII010000006.1"/>
</dbReference>
<evidence type="ECO:0000313" key="2">
    <source>
        <dbReference type="Proteomes" id="UP000219336"/>
    </source>
</evidence>
<dbReference type="EMBL" id="OANU01000015">
    <property type="protein sequence ID" value="SNX47899.1"/>
    <property type="molecule type" value="Genomic_DNA"/>
</dbReference>
<reference evidence="2" key="1">
    <citation type="submission" date="2016-06" db="EMBL/GenBank/DDBJ databases">
        <authorList>
            <person name="Rodrigo-Torres L."/>
            <person name="Arahal R.D."/>
            <person name="Lucena T."/>
        </authorList>
    </citation>
    <scope>NUCLEOTIDE SEQUENCE [LARGE SCALE GENOMIC DNA]</scope>
    <source>
        <strain evidence="2">CECT8203</strain>
    </source>
</reference>
<evidence type="ECO:0008006" key="3">
    <source>
        <dbReference type="Google" id="ProtNLM"/>
    </source>
</evidence>
<dbReference type="Proteomes" id="UP000219336">
    <property type="component" value="Unassembled WGS sequence"/>
</dbReference>
<protein>
    <recommendedName>
        <fullName evidence="3">Phage-associated protein, BcepMu gp16 family</fullName>
    </recommendedName>
</protein>
<evidence type="ECO:0000313" key="1">
    <source>
        <dbReference type="EMBL" id="SNX47899.1"/>
    </source>
</evidence>
<organism evidence="1 2">
    <name type="scientific">Vibrio thalassae</name>
    <dbReference type="NCBI Taxonomy" id="1243014"/>
    <lineage>
        <taxon>Bacteria</taxon>
        <taxon>Pseudomonadati</taxon>
        <taxon>Pseudomonadota</taxon>
        <taxon>Gammaproteobacteria</taxon>
        <taxon>Vibrionales</taxon>
        <taxon>Vibrionaceae</taxon>
        <taxon>Vibrio</taxon>
    </lineage>
</organism>
<gene>
    <name evidence="1" type="ORF">VTH8203_01514</name>
</gene>
<keyword evidence="2" id="KW-1185">Reference proteome</keyword>